<name>A0A1X7NW62_9HYPH</name>
<dbReference type="EMBL" id="FXBL01000004">
    <property type="protein sequence ID" value="SMH42492.1"/>
    <property type="molecule type" value="Genomic_DNA"/>
</dbReference>
<dbReference type="InterPro" id="IPR006522">
    <property type="entry name" value="Phage_virion_morphogenesis"/>
</dbReference>
<organism evidence="1 2">
    <name type="scientific">Mesorhizobium australicum</name>
    <dbReference type="NCBI Taxonomy" id="536018"/>
    <lineage>
        <taxon>Bacteria</taxon>
        <taxon>Pseudomonadati</taxon>
        <taxon>Pseudomonadota</taxon>
        <taxon>Alphaproteobacteria</taxon>
        <taxon>Hyphomicrobiales</taxon>
        <taxon>Phyllobacteriaceae</taxon>
        <taxon>Mesorhizobium</taxon>
    </lineage>
</organism>
<reference evidence="1 2" key="1">
    <citation type="submission" date="2017-04" db="EMBL/GenBank/DDBJ databases">
        <authorList>
            <person name="Afonso C.L."/>
            <person name="Miller P.J."/>
            <person name="Scott M.A."/>
            <person name="Spackman E."/>
            <person name="Goraichik I."/>
            <person name="Dimitrov K.M."/>
            <person name="Suarez D.L."/>
            <person name="Swayne D.E."/>
        </authorList>
    </citation>
    <scope>NUCLEOTIDE SEQUENCE [LARGE SCALE GENOMIC DNA]</scope>
    <source>
        <strain evidence="1 2">B5P</strain>
    </source>
</reference>
<accession>A0A1X7NW62</accession>
<evidence type="ECO:0000313" key="2">
    <source>
        <dbReference type="Proteomes" id="UP000193083"/>
    </source>
</evidence>
<gene>
    <name evidence="1" type="ORF">SAMN02982922_2748</name>
</gene>
<evidence type="ECO:0000313" key="1">
    <source>
        <dbReference type="EMBL" id="SMH42492.1"/>
    </source>
</evidence>
<protein>
    <submittedName>
        <fullName evidence="1">Phage virion morphogenesis (Putative tail completion) protein</fullName>
    </submittedName>
</protein>
<dbReference type="RefSeq" id="WP_085464657.1">
    <property type="nucleotide sequence ID" value="NZ_FXBL01000004.1"/>
</dbReference>
<dbReference type="Pfam" id="PF05069">
    <property type="entry name" value="Phage_tail_S"/>
    <property type="match status" value="1"/>
</dbReference>
<sequence length="172" mass="18164">MTGVRFELKGSDAVLAALADTLSKTDDKRGLFDAIGAALASSTQARFETETDPEGSPWPDSLRKLVNGGRTLTDSARLVQSLTHEATEESVAVGTNVIYAAIHQFGGTIKAKTSSGLRFRGPGNGGWVTKQSVEMPRRTFLGLDDDDEAEIGHLAAEWLGADDDSGGGDARL</sequence>
<dbReference type="Proteomes" id="UP000193083">
    <property type="component" value="Unassembled WGS sequence"/>
</dbReference>
<dbReference type="NCBIfam" id="TIGR01635">
    <property type="entry name" value="tail_comp_S"/>
    <property type="match status" value="1"/>
</dbReference>
<keyword evidence="2" id="KW-1185">Reference proteome</keyword>
<proteinExistence type="predicted"/>
<dbReference type="OrthoDB" id="2081253at2"/>
<dbReference type="AlphaFoldDB" id="A0A1X7NW62"/>